<evidence type="ECO:0000259" key="3">
    <source>
        <dbReference type="Pfam" id="PF03629"/>
    </source>
</evidence>
<feature type="domain" description="Sialate O-acetylesterase" evidence="3">
    <location>
        <begin position="109"/>
        <end position="235"/>
    </location>
</feature>
<dbReference type="SUPFAM" id="SSF52266">
    <property type="entry name" value="SGNH hydrolase"/>
    <property type="match status" value="1"/>
</dbReference>
<keyword evidence="5" id="KW-1185">Reference proteome</keyword>
<sequence>MNLRWLKSGTLATLFAVLLVGSLQAELTMPALFTDHMVLQRDKPIFIWGTADKGAKVTVTLGEQKTTITANDIGKWKAELKPLPAGGPHEVAVRSGEAEKVITDVLVGEVWVCSGQSNMQWNVLSSNDADMEKLTAKYPEIRLITVPRIGTQEPQDDFDDKWQLCTPETVNEFSAVGYFFGRQIHQTLDVPVGLIDNAWGGSSAEAWVERDLLKSSGKFDELLARWEKTEETYDHENALAQYKKNLDAWKEKVVQAKKDGKPQPGGQPRPPLNPLTRQHRPANLYNGVLNPIIGYGVRGAIWYQGESNAGRAYQYRDLFPLLIQNWRDKWGQEDFPFYWVQLADFREERDQPDDSAWAELREAQTMTLDKLPQTGQAVIIDLGEAEDIHPKNKQDVAKRLARLALANDYGYDIVSQSPRYKSMKVDGSDIVLELDTYGSQLDSFDTRALQGFTIAGEDKKFVNAKAVIVDGTHVRVSSPEVKAPVAVRYAWGDNPVANLQNKQGLPVTPFRTDDWDGVTKDAK</sequence>
<evidence type="ECO:0000313" key="5">
    <source>
        <dbReference type="Proteomes" id="UP000551616"/>
    </source>
</evidence>
<dbReference type="Pfam" id="PF03629">
    <property type="entry name" value="SASA"/>
    <property type="match status" value="2"/>
</dbReference>
<dbReference type="GO" id="GO:0001681">
    <property type="term" value="F:sialate O-acetylesterase activity"/>
    <property type="evidence" value="ECO:0007669"/>
    <property type="project" value="InterPro"/>
</dbReference>
<reference evidence="4 5" key="1">
    <citation type="submission" date="2020-05" db="EMBL/GenBank/DDBJ databases">
        <title>Bremerella alba sp. nov., a novel planctomycete isolated from the surface of the macroalga Fucus spiralis.</title>
        <authorList>
            <person name="Godinho O."/>
            <person name="Botelho R."/>
            <person name="Albuquerque L."/>
            <person name="Wiegand S."/>
            <person name="Da Costa M.S."/>
            <person name="Lobo-Da-Cunha A."/>
            <person name="Jogler C."/>
            <person name="Lage O.M."/>
        </authorList>
    </citation>
    <scope>NUCLEOTIDE SEQUENCE [LARGE SCALE GENOMIC DNA]</scope>
    <source>
        <strain evidence="4 5">FF15</strain>
    </source>
</reference>
<evidence type="ECO:0000256" key="1">
    <source>
        <dbReference type="ARBA" id="ARBA00022801"/>
    </source>
</evidence>
<accession>A0A7V9A9B0</accession>
<dbReference type="Gene3D" id="3.40.50.1110">
    <property type="entry name" value="SGNH hydrolase"/>
    <property type="match status" value="1"/>
</dbReference>
<feature type="domain" description="Sialate O-acetylesterase" evidence="3">
    <location>
        <begin position="296"/>
        <end position="391"/>
    </location>
</feature>
<protein>
    <recommendedName>
        <fullName evidence="3">Sialate O-acetylesterase domain-containing protein</fullName>
    </recommendedName>
</protein>
<dbReference type="AlphaFoldDB" id="A0A7V9A9B0"/>
<gene>
    <name evidence="4" type="ORF">HOV93_41550</name>
</gene>
<dbReference type="InterPro" id="IPR039329">
    <property type="entry name" value="SIAE"/>
</dbReference>
<organism evidence="4 5">
    <name type="scientific">Bremerella alba</name>
    <dbReference type="NCBI Taxonomy" id="980252"/>
    <lineage>
        <taxon>Bacteria</taxon>
        <taxon>Pseudomonadati</taxon>
        <taxon>Planctomycetota</taxon>
        <taxon>Planctomycetia</taxon>
        <taxon>Pirellulales</taxon>
        <taxon>Pirellulaceae</taxon>
        <taxon>Bremerella</taxon>
    </lineage>
</organism>
<name>A0A7V9A9B0_9BACT</name>
<dbReference type="PANTHER" id="PTHR22901">
    <property type="entry name" value="SIALATE O-ACETYLESTERASE"/>
    <property type="match status" value="1"/>
</dbReference>
<dbReference type="GO" id="GO:0005975">
    <property type="term" value="P:carbohydrate metabolic process"/>
    <property type="evidence" value="ECO:0007669"/>
    <property type="project" value="TreeGrafter"/>
</dbReference>
<keyword evidence="1" id="KW-0378">Hydrolase</keyword>
<dbReference type="InterPro" id="IPR005181">
    <property type="entry name" value="SASA"/>
</dbReference>
<comment type="caution">
    <text evidence="4">The sequence shown here is derived from an EMBL/GenBank/DDBJ whole genome shotgun (WGS) entry which is preliminary data.</text>
</comment>
<evidence type="ECO:0000256" key="2">
    <source>
        <dbReference type="SAM" id="MobiDB-lite"/>
    </source>
</evidence>
<dbReference type="RefSeq" id="WP_207398348.1">
    <property type="nucleotide sequence ID" value="NZ_JABRWO010000012.1"/>
</dbReference>
<dbReference type="InterPro" id="IPR013783">
    <property type="entry name" value="Ig-like_fold"/>
</dbReference>
<feature type="region of interest" description="Disordered" evidence="2">
    <location>
        <begin position="255"/>
        <end position="278"/>
    </location>
</feature>
<evidence type="ECO:0000313" key="4">
    <source>
        <dbReference type="EMBL" id="MBA2116961.1"/>
    </source>
</evidence>
<proteinExistence type="predicted"/>
<dbReference type="EMBL" id="JABRWO010000012">
    <property type="protein sequence ID" value="MBA2116961.1"/>
    <property type="molecule type" value="Genomic_DNA"/>
</dbReference>
<dbReference type="Proteomes" id="UP000551616">
    <property type="component" value="Unassembled WGS sequence"/>
</dbReference>
<dbReference type="PANTHER" id="PTHR22901:SF0">
    <property type="entry name" value="SIALATE O-ACETYLESTERASE"/>
    <property type="match status" value="1"/>
</dbReference>
<dbReference type="Gene3D" id="2.60.40.10">
    <property type="entry name" value="Immunoglobulins"/>
    <property type="match status" value="1"/>
</dbReference>
<dbReference type="InterPro" id="IPR036514">
    <property type="entry name" value="SGNH_hydro_sf"/>
</dbReference>